<sequence length="333" mass="39351">MLIKKSTLSFINLAFIINGFLALVVANRNIEAVEDNSIYKENFYNISFGNFRYEYIFDLITFLIHSFTNDYIIYFFILNCILNIFLIISLFKIARFYEYKAVNLLIVFFGFILTSSWYLVSSSNGLRQGLALALLYIAILDLMFFNKKKTAIATYLASCLFHYSNFLLLPFIFLTKLKTKTILIISIISAAFYFLSINEELIKLISDTLNLPLYKNIKYYTEDVFSYRYGFQPDLYIYTISLGLLYYTVNKFFLKNKLDSLVNIYLILSIFYYTFGFAGFSNRYGLPSWFFSLFLNTLITYTILRKYKNLFLMFIFIFIFIASLKFIYIFGYL</sequence>
<dbReference type="Proteomes" id="UP001139238">
    <property type="component" value="Unassembled WGS sequence"/>
</dbReference>
<accession>A0A9X1URM1</accession>
<feature type="transmembrane region" description="Helical" evidence="1">
    <location>
        <begin position="261"/>
        <end position="280"/>
    </location>
</feature>
<feature type="transmembrane region" description="Helical" evidence="1">
    <location>
        <begin position="71"/>
        <end position="94"/>
    </location>
</feature>
<keyword evidence="3" id="KW-1185">Reference proteome</keyword>
<keyword evidence="1" id="KW-0472">Membrane</keyword>
<evidence type="ECO:0000313" key="2">
    <source>
        <dbReference type="EMBL" id="MCG8147762.1"/>
    </source>
</evidence>
<proteinExistence type="predicted"/>
<dbReference type="RefSeq" id="WP_239742489.1">
    <property type="nucleotide sequence ID" value="NZ_JACSYB010000001.1"/>
</dbReference>
<feature type="transmembrane region" description="Helical" evidence="1">
    <location>
        <begin position="311"/>
        <end position="331"/>
    </location>
</feature>
<feature type="transmembrane region" description="Helical" evidence="1">
    <location>
        <begin position="152"/>
        <end position="173"/>
    </location>
</feature>
<keyword evidence="1" id="KW-0812">Transmembrane</keyword>
<gene>
    <name evidence="2" type="ORF">H9W84_06405</name>
</gene>
<dbReference type="EMBL" id="JACSYB010000001">
    <property type="protein sequence ID" value="MCG8147762.1"/>
    <property type="molecule type" value="Genomic_DNA"/>
</dbReference>
<evidence type="ECO:0000256" key="1">
    <source>
        <dbReference type="SAM" id="Phobius"/>
    </source>
</evidence>
<name>A0A9X1URM1_9GAMM</name>
<feature type="transmembrane region" description="Helical" evidence="1">
    <location>
        <begin position="7"/>
        <end position="26"/>
    </location>
</feature>
<reference evidence="2" key="1">
    <citation type="submission" date="2021-08" db="EMBL/GenBank/DDBJ databases">
        <title>Complete genome sequence of Moraxella sp strain PS-22.</title>
        <authorList>
            <person name="Das S.K."/>
        </authorList>
    </citation>
    <scope>NUCLEOTIDE SEQUENCE</scope>
    <source>
        <strain evidence="2">PS-22</strain>
    </source>
</reference>
<dbReference type="InterPro" id="IPR049458">
    <property type="entry name" value="EpsG-like"/>
</dbReference>
<organism evidence="2 3">
    <name type="scientific">Moraxella tetraodonis</name>
    <dbReference type="NCBI Taxonomy" id="2767221"/>
    <lineage>
        <taxon>Bacteria</taxon>
        <taxon>Pseudomonadati</taxon>
        <taxon>Pseudomonadota</taxon>
        <taxon>Gammaproteobacteria</taxon>
        <taxon>Moraxellales</taxon>
        <taxon>Moraxellaceae</taxon>
        <taxon>Moraxella</taxon>
    </lineage>
</organism>
<feature type="transmembrane region" description="Helical" evidence="1">
    <location>
        <begin position="286"/>
        <end position="304"/>
    </location>
</feature>
<comment type="caution">
    <text evidence="2">The sequence shown here is derived from an EMBL/GenBank/DDBJ whole genome shotgun (WGS) entry which is preliminary data.</text>
</comment>
<dbReference type="Pfam" id="PF14897">
    <property type="entry name" value="EpsG"/>
    <property type="match status" value="1"/>
</dbReference>
<feature type="transmembrane region" description="Helical" evidence="1">
    <location>
        <begin position="101"/>
        <end position="120"/>
    </location>
</feature>
<protein>
    <submittedName>
        <fullName evidence="2">EpsG family protein</fullName>
    </submittedName>
</protein>
<keyword evidence="1" id="KW-1133">Transmembrane helix</keyword>
<evidence type="ECO:0000313" key="3">
    <source>
        <dbReference type="Proteomes" id="UP001139238"/>
    </source>
</evidence>
<feature type="transmembrane region" description="Helical" evidence="1">
    <location>
        <begin position="235"/>
        <end position="254"/>
    </location>
</feature>
<dbReference type="AlphaFoldDB" id="A0A9X1URM1"/>